<sequence>MSSILKTAQTTLSENFGGAATAAAPTGTHFSVDQVPDQTGKVAVITGGSEGIGYGVSHTLLSKNIKKVFILSISKEVVDGAGKAVAEELGQDKADRIKWIQCDMSDWKHVAKVAMDIAKETDRLDILVNNAARGIMTYQLTDYGVDRHIAVNHMGHVILTSHLLPLLKKTADSGSKVHVVNTASNAHEGVPKDCQFKSIDDLNQDLGPMAQYGRAKLTSILYSKYLNRHVTKEHPNLLANAIHPGVVKTKMSEEDIFEPYPLAGYLMSGGLTPFKKDQFEGALSTLYAATVTDKSGKYICPPAIYEPGSDLANNEELSEDLMKLTCELITEKTKPDSVDKGCPMKDR</sequence>
<dbReference type="Gene3D" id="3.40.50.720">
    <property type="entry name" value="NAD(P)-binding Rossmann-like Domain"/>
    <property type="match status" value="1"/>
</dbReference>
<proteinExistence type="inferred from homology"/>
<evidence type="ECO:0000313" key="3">
    <source>
        <dbReference type="EMBL" id="KAK3675618.1"/>
    </source>
</evidence>
<organism evidence="3 4">
    <name type="scientific">Recurvomyces mirabilis</name>
    <dbReference type="NCBI Taxonomy" id="574656"/>
    <lineage>
        <taxon>Eukaryota</taxon>
        <taxon>Fungi</taxon>
        <taxon>Dikarya</taxon>
        <taxon>Ascomycota</taxon>
        <taxon>Pezizomycotina</taxon>
        <taxon>Dothideomycetes</taxon>
        <taxon>Dothideomycetidae</taxon>
        <taxon>Mycosphaerellales</taxon>
        <taxon>Teratosphaeriaceae</taxon>
        <taxon>Recurvomyces</taxon>
    </lineage>
</organism>
<name>A0AAE0WPQ8_9PEZI</name>
<evidence type="ECO:0000256" key="2">
    <source>
        <dbReference type="ARBA" id="ARBA00023002"/>
    </source>
</evidence>
<dbReference type="PANTHER" id="PTHR24320">
    <property type="entry name" value="RETINOL DEHYDROGENASE"/>
    <property type="match status" value="1"/>
</dbReference>
<dbReference type="AlphaFoldDB" id="A0AAE0WPQ8"/>
<dbReference type="PRINTS" id="PR00081">
    <property type="entry name" value="GDHRDH"/>
</dbReference>
<keyword evidence="4" id="KW-1185">Reference proteome</keyword>
<evidence type="ECO:0008006" key="5">
    <source>
        <dbReference type="Google" id="ProtNLM"/>
    </source>
</evidence>
<reference evidence="3" key="1">
    <citation type="submission" date="2023-07" db="EMBL/GenBank/DDBJ databases">
        <title>Black Yeasts Isolated from many extreme environments.</title>
        <authorList>
            <person name="Coleine C."/>
            <person name="Stajich J.E."/>
            <person name="Selbmann L."/>
        </authorList>
    </citation>
    <scope>NUCLEOTIDE SEQUENCE</scope>
    <source>
        <strain evidence="3">CCFEE 5485</strain>
    </source>
</reference>
<dbReference type="Proteomes" id="UP001274830">
    <property type="component" value="Unassembled WGS sequence"/>
</dbReference>
<comment type="similarity">
    <text evidence="1">Belongs to the short-chain dehydrogenases/reductases (SDR) family.</text>
</comment>
<dbReference type="Pfam" id="PF00106">
    <property type="entry name" value="adh_short"/>
    <property type="match status" value="1"/>
</dbReference>
<dbReference type="SUPFAM" id="SSF51735">
    <property type="entry name" value="NAD(P)-binding Rossmann-fold domains"/>
    <property type="match status" value="1"/>
</dbReference>
<dbReference type="InterPro" id="IPR002347">
    <property type="entry name" value="SDR_fam"/>
</dbReference>
<protein>
    <recommendedName>
        <fullName evidence="5">Retinol dehydrogenase 12</fullName>
    </recommendedName>
</protein>
<evidence type="ECO:0000313" key="4">
    <source>
        <dbReference type="Proteomes" id="UP001274830"/>
    </source>
</evidence>
<keyword evidence="2" id="KW-0560">Oxidoreductase</keyword>
<evidence type="ECO:0000256" key="1">
    <source>
        <dbReference type="ARBA" id="ARBA00006484"/>
    </source>
</evidence>
<gene>
    <name evidence="3" type="ORF">LTR78_004702</name>
</gene>
<dbReference type="EMBL" id="JAUTXT010000014">
    <property type="protein sequence ID" value="KAK3675618.1"/>
    <property type="molecule type" value="Genomic_DNA"/>
</dbReference>
<dbReference type="GO" id="GO:0016491">
    <property type="term" value="F:oxidoreductase activity"/>
    <property type="evidence" value="ECO:0007669"/>
    <property type="project" value="UniProtKB-KW"/>
</dbReference>
<dbReference type="InterPro" id="IPR036291">
    <property type="entry name" value="NAD(P)-bd_dom_sf"/>
</dbReference>
<accession>A0AAE0WPQ8</accession>
<dbReference type="PANTHER" id="PTHR24320:SF33">
    <property type="entry name" value="OXIDOREDUCTASE BLI-4, MITOCHONDRIAL-RELATED"/>
    <property type="match status" value="1"/>
</dbReference>
<comment type="caution">
    <text evidence="3">The sequence shown here is derived from an EMBL/GenBank/DDBJ whole genome shotgun (WGS) entry which is preliminary data.</text>
</comment>